<evidence type="ECO:0000313" key="4">
    <source>
        <dbReference type="EMBL" id="MBB5887195.1"/>
    </source>
</evidence>
<dbReference type="Proteomes" id="UP000562464">
    <property type="component" value="Unassembled WGS sequence"/>
</dbReference>
<dbReference type="InterPro" id="IPR024425">
    <property type="entry name" value="LiaF-like_C"/>
</dbReference>
<keyword evidence="1" id="KW-1133">Transmembrane helix</keyword>
<dbReference type="RefSeq" id="WP_183538138.1">
    <property type="nucleotide sequence ID" value="NZ_JACHHV010000001.1"/>
</dbReference>
<gene>
    <name evidence="4" type="ORF">HNQ37_000063</name>
</gene>
<dbReference type="InterPro" id="IPR056066">
    <property type="entry name" value="DUF7649"/>
</dbReference>
<feature type="transmembrane region" description="Helical" evidence="1">
    <location>
        <begin position="69"/>
        <end position="86"/>
    </location>
</feature>
<feature type="transmembrane region" description="Helical" evidence="1">
    <location>
        <begin position="45"/>
        <end position="63"/>
    </location>
</feature>
<accession>A0A841C464</accession>
<keyword evidence="1" id="KW-0472">Membrane</keyword>
<dbReference type="Pfam" id="PF09922">
    <property type="entry name" value="LiaF-like_C"/>
    <property type="match status" value="1"/>
</dbReference>
<dbReference type="Pfam" id="PF24661">
    <property type="entry name" value="DUF7649"/>
    <property type="match status" value="1"/>
</dbReference>
<feature type="domain" description="Cell wall-active antibiotics response LiaF-like C-terminal" evidence="2">
    <location>
        <begin position="130"/>
        <end position="216"/>
    </location>
</feature>
<feature type="domain" description="DUF7649" evidence="3">
    <location>
        <begin position="2"/>
        <end position="84"/>
    </location>
</feature>
<evidence type="ECO:0000259" key="2">
    <source>
        <dbReference type="Pfam" id="PF09922"/>
    </source>
</evidence>
<reference evidence="4 5" key="1">
    <citation type="submission" date="2020-08" db="EMBL/GenBank/DDBJ databases">
        <title>Genomic Encyclopedia of Type Strains, Phase IV (KMG-IV): sequencing the most valuable type-strain genomes for metagenomic binning, comparative biology and taxonomic classification.</title>
        <authorList>
            <person name="Goeker M."/>
        </authorList>
    </citation>
    <scope>NUCLEOTIDE SEQUENCE [LARGE SCALE GENOMIC DNA]</scope>
    <source>
        <strain evidence="4 5">DSM 14925</strain>
    </source>
</reference>
<dbReference type="EMBL" id="JACHHV010000001">
    <property type="protein sequence ID" value="MBB5887195.1"/>
    <property type="molecule type" value="Genomic_DNA"/>
</dbReference>
<proteinExistence type="predicted"/>
<name>A0A841C464_9LACT</name>
<protein>
    <submittedName>
        <fullName evidence="4">Putative membrane protein</fullName>
    </submittedName>
</protein>
<organism evidence="4 5">
    <name type="scientific">Lactovum miscens</name>
    <dbReference type="NCBI Taxonomy" id="190387"/>
    <lineage>
        <taxon>Bacteria</taxon>
        <taxon>Bacillati</taxon>
        <taxon>Bacillota</taxon>
        <taxon>Bacilli</taxon>
        <taxon>Lactobacillales</taxon>
        <taxon>Streptococcaceae</taxon>
        <taxon>Lactovum</taxon>
    </lineage>
</organism>
<evidence type="ECO:0000256" key="1">
    <source>
        <dbReference type="SAM" id="Phobius"/>
    </source>
</evidence>
<keyword evidence="5" id="KW-1185">Reference proteome</keyword>
<evidence type="ECO:0000259" key="3">
    <source>
        <dbReference type="Pfam" id="PF24661"/>
    </source>
</evidence>
<sequence length="219" mass="25072">MNRRVTFFAVIEAFIVLLLLVALFRNGFIFFIGIALLFSWLANRFNSHILGIICGIFWLLTVLELFKTGYFWLAIAFPVILGILYYRKKNPNGNQSHQKFYEVPYVDSFSKDQSQSQHFNQGENENKNEIIDLGDMHFHESGNNLSIRKNSGNTKIIVPEDVELALNINVNKGVVSVLGKMTKINDVQIRYFSDNYESASKRVAIMIRVDKGNVDIVRG</sequence>
<comment type="caution">
    <text evidence="4">The sequence shown here is derived from an EMBL/GenBank/DDBJ whole genome shotgun (WGS) entry which is preliminary data.</text>
</comment>
<dbReference type="AlphaFoldDB" id="A0A841C464"/>
<keyword evidence="1" id="KW-0812">Transmembrane</keyword>
<feature type="transmembrane region" description="Helical" evidence="1">
    <location>
        <begin position="6"/>
        <end position="38"/>
    </location>
</feature>
<evidence type="ECO:0000313" key="5">
    <source>
        <dbReference type="Proteomes" id="UP000562464"/>
    </source>
</evidence>